<name>A0A154PJH1_DUFNO</name>
<dbReference type="Proteomes" id="UP000076502">
    <property type="component" value="Unassembled WGS sequence"/>
</dbReference>
<gene>
    <name evidence="1" type="ORF">WN55_03511</name>
</gene>
<protein>
    <submittedName>
        <fullName evidence="1">Uncharacterized protein</fullName>
    </submittedName>
</protein>
<evidence type="ECO:0000313" key="2">
    <source>
        <dbReference type="Proteomes" id="UP000076502"/>
    </source>
</evidence>
<proteinExistence type="predicted"/>
<organism evidence="1 2">
    <name type="scientific">Dufourea novaeangliae</name>
    <name type="common">Sweat bee</name>
    <dbReference type="NCBI Taxonomy" id="178035"/>
    <lineage>
        <taxon>Eukaryota</taxon>
        <taxon>Metazoa</taxon>
        <taxon>Ecdysozoa</taxon>
        <taxon>Arthropoda</taxon>
        <taxon>Hexapoda</taxon>
        <taxon>Insecta</taxon>
        <taxon>Pterygota</taxon>
        <taxon>Neoptera</taxon>
        <taxon>Endopterygota</taxon>
        <taxon>Hymenoptera</taxon>
        <taxon>Apocrita</taxon>
        <taxon>Aculeata</taxon>
        <taxon>Apoidea</taxon>
        <taxon>Anthophila</taxon>
        <taxon>Halictidae</taxon>
        <taxon>Rophitinae</taxon>
        <taxon>Dufourea</taxon>
    </lineage>
</organism>
<evidence type="ECO:0000313" key="1">
    <source>
        <dbReference type="EMBL" id="KZC12006.1"/>
    </source>
</evidence>
<accession>A0A154PJH1</accession>
<reference evidence="1 2" key="1">
    <citation type="submission" date="2015-07" db="EMBL/GenBank/DDBJ databases">
        <title>The genome of Dufourea novaeangliae.</title>
        <authorList>
            <person name="Pan H."/>
            <person name="Kapheim K."/>
        </authorList>
    </citation>
    <scope>NUCLEOTIDE SEQUENCE [LARGE SCALE GENOMIC DNA]</scope>
    <source>
        <strain evidence="1">0120121106</strain>
        <tissue evidence="1">Whole body</tissue>
    </source>
</reference>
<keyword evidence="2" id="KW-1185">Reference proteome</keyword>
<dbReference type="EMBL" id="KQ434936">
    <property type="protein sequence ID" value="KZC12006.1"/>
    <property type="molecule type" value="Genomic_DNA"/>
</dbReference>
<dbReference type="AlphaFoldDB" id="A0A154PJH1"/>
<sequence>MPNFTSSICDPSADAYSDLWWQMGRDFGLINTFRATVKKAVRSQTIFMSFFKS</sequence>